<dbReference type="InterPro" id="IPR056955">
    <property type="entry name" value="ORC-CDC6-like"/>
</dbReference>
<dbReference type="InterPro" id="IPR029035">
    <property type="entry name" value="DHS-like_NAD/FAD-binding_dom"/>
</dbReference>
<reference evidence="1 2" key="1">
    <citation type="journal article" date="2012" name="J. Bacteriol.">
        <title>Draft Genome Sequence of an Ammonia-Oxidizing Archaeon, "Candidatus Nitrosopumilus koreensis" AR1, from Marine Sediment.</title>
        <authorList>
            <person name="Park S.J."/>
            <person name="Kim J.G."/>
            <person name="Jung M.Y."/>
            <person name="Kim S.J."/>
            <person name="Cha I.T."/>
            <person name="Kwon K."/>
            <person name="Lee J.H."/>
            <person name="Rhee S.K."/>
        </authorList>
    </citation>
    <scope>NUCLEOTIDE SEQUENCE [LARGE SCALE GENOMIC DNA]</scope>
    <source>
        <strain evidence="1 2">AR1</strain>
    </source>
</reference>
<dbReference type="Proteomes" id="UP000006101">
    <property type="component" value="Chromosome"/>
</dbReference>
<dbReference type="AlphaFoldDB" id="K0B7K3"/>
<dbReference type="Pfam" id="PF24389">
    <property type="entry name" value="ORC-CDC6-like"/>
    <property type="match status" value="2"/>
</dbReference>
<dbReference type="KEGG" id="nkr:NKOR_08040"/>
<dbReference type="GeneID" id="13724449"/>
<sequence length="775" mass="88599">MSGIDLKITKAERLNPKEISALFIPSLDFSKIIDRDTVYLMGPKGAGKSMVLNYLSFPVQIERFNQEKLNDYDKSYLGIYLRCNEHYFGSEKEILDEHGNPQNIWKKRFVHLFNLTVCEILTKQLALIKEKNFFVVTNNEEETVCDEIKEIFSLTSESKFHEIRKAIRAKIRDIRKTNITSTIVEECTDTSQLAEIQNFLQESIKEFEEKMLVVLLDEYHELSEYQQKVLSDIISVRKPLFKIASLPVGLTTSRVTGGMYLDFSQDYQVVNIGARNVTPGSPEQTELQKFFKLMVNKRLENTGTTIEELLDGEPKSSKNEDEKPDYSGLTNFVILSGGNAKTFLDLLYMTISKWDGSTRYIPRKVQQIAVKEFAREQMDGIDYIPAISVYLFRALILKIGLWFQNYLRNTKRNYLQIGIKDPENISKETLEILSIAIKRSYLMAPSFERYSRDKIKLLSITLNNDLLPYFDLPLTTHQVKEITAQDLENLVDKRSIISGTKIEFGEKKIQPIQSSETLIPHLGVVDEIVDHIKKDELAIFIGSGLSTELGYPTGGELARSIAKHFRIEYTGEDLSTIAERAITKRSRVDVIRFIKSVLEQSKQKESKSYSKLADLGVKIIFTTNWDTSIEDALSNKGHKIQKITRDESIPLATNDCTLVYKIHGDFNNPEMFVITDGDVLDEDNTRPGIINALKDTFLRKNFLFIGYSMSDLDFKTIFHLINRHQGEFKLTSYATVLEGPIEKMNVLKAKKILPLNIRGDVLISSIHEKLVGGSK</sequence>
<dbReference type="RefSeq" id="WP_014963848.1">
    <property type="nucleotide sequence ID" value="NC_018655.1"/>
</dbReference>
<accession>K0B7K3</accession>
<protein>
    <submittedName>
        <fullName evidence="1">Uncharacterized protein</fullName>
    </submittedName>
</protein>
<proteinExistence type="predicted"/>
<evidence type="ECO:0000313" key="1">
    <source>
        <dbReference type="EMBL" id="AFS81469.1"/>
    </source>
</evidence>
<dbReference type="HOGENOM" id="CLU_360804_0_0_2"/>
<evidence type="ECO:0000313" key="2">
    <source>
        <dbReference type="Proteomes" id="UP000006101"/>
    </source>
</evidence>
<organism evidence="1 2">
    <name type="scientific">Candidatus Nitrosopumilus koreensis AR1</name>
    <dbReference type="NCBI Taxonomy" id="1229908"/>
    <lineage>
        <taxon>Archaea</taxon>
        <taxon>Nitrososphaerota</taxon>
        <taxon>Nitrososphaeria</taxon>
        <taxon>Nitrosopumilales</taxon>
        <taxon>Nitrosopumilaceae</taxon>
        <taxon>Nitrosopumilus</taxon>
    </lineage>
</organism>
<dbReference type="InterPro" id="IPR027417">
    <property type="entry name" value="P-loop_NTPase"/>
</dbReference>
<dbReference type="EMBL" id="CP003842">
    <property type="protein sequence ID" value="AFS81469.1"/>
    <property type="molecule type" value="Genomic_DNA"/>
</dbReference>
<name>K0B7K3_9ARCH</name>
<gene>
    <name evidence="1" type="ORF">NKOR_08040</name>
</gene>
<dbReference type="Pfam" id="PF13289">
    <property type="entry name" value="SIR2_2"/>
    <property type="match status" value="1"/>
</dbReference>
<dbReference type="SUPFAM" id="SSF52467">
    <property type="entry name" value="DHS-like NAD/FAD-binding domain"/>
    <property type="match status" value="1"/>
</dbReference>
<keyword evidence="2" id="KW-1185">Reference proteome</keyword>
<dbReference type="STRING" id="1229908.NKOR_08040"/>
<dbReference type="PATRIC" id="fig|1229908.8.peg.1744"/>
<dbReference type="SUPFAM" id="SSF52540">
    <property type="entry name" value="P-loop containing nucleoside triphosphate hydrolases"/>
    <property type="match status" value="1"/>
</dbReference>